<feature type="domain" description="Histidine kinase/HSP90-like ATPase" evidence="2">
    <location>
        <begin position="3"/>
        <end position="109"/>
    </location>
</feature>
<dbReference type="STRING" id="1003195.SCATT_29780"/>
<dbReference type="PATRIC" id="fig|1003195.11.peg.4468"/>
<name>F8JR53_STREN</name>
<dbReference type="EMBL" id="CP003219">
    <property type="protein sequence ID" value="AEW95349.1"/>
    <property type="molecule type" value="Genomic_DNA"/>
</dbReference>
<evidence type="ECO:0000259" key="2">
    <source>
        <dbReference type="Pfam" id="PF13581"/>
    </source>
</evidence>
<accession>G8WSA9</accession>
<dbReference type="Pfam" id="PF13581">
    <property type="entry name" value="HATPase_c_2"/>
    <property type="match status" value="1"/>
</dbReference>
<keyword evidence="1" id="KW-0723">Serine/threonine-protein kinase</keyword>
<dbReference type="KEGG" id="sct:SCAT_2989"/>
<dbReference type="HOGENOM" id="CLU_090336_23_0_11"/>
<evidence type="ECO:0000256" key="1">
    <source>
        <dbReference type="ARBA" id="ARBA00022527"/>
    </source>
</evidence>
<dbReference type="Proteomes" id="UP000007842">
    <property type="component" value="Chromosome"/>
</dbReference>
<protein>
    <recommendedName>
        <fullName evidence="2">Histidine kinase/HSP90-like ATPase domain-containing protein</fullName>
    </recommendedName>
</protein>
<proteinExistence type="predicted"/>
<sequence length="119" mass="12267">MARARRWTRDILRDTPCVDDAALIVSELGANALRHTASGGANGAFHVALALSGRVLAISVLDAGGVKETPTIRQPGPGAEDGRGLTMVSALATLVEIHGDHRGRTVTATMTIPSGDPSC</sequence>
<dbReference type="eggNOG" id="COG2172">
    <property type="taxonomic scope" value="Bacteria"/>
</dbReference>
<keyword evidence="1" id="KW-0808">Transferase</keyword>
<organism evidence="3 4">
    <name type="scientific">Streptantibioticus cattleyicolor (strain ATCC 35852 / DSM 46488 / JCM 4925 / NBRC 14057 / NRRL 8057)</name>
    <name type="common">Streptomyces cattleya</name>
    <dbReference type="NCBI Taxonomy" id="1003195"/>
    <lineage>
        <taxon>Bacteria</taxon>
        <taxon>Bacillati</taxon>
        <taxon>Actinomycetota</taxon>
        <taxon>Actinomycetes</taxon>
        <taxon>Kitasatosporales</taxon>
        <taxon>Streptomycetaceae</taxon>
        <taxon>Streptantibioticus</taxon>
    </lineage>
</organism>
<dbReference type="InterPro" id="IPR003594">
    <property type="entry name" value="HATPase_dom"/>
</dbReference>
<dbReference type="GO" id="GO:0004674">
    <property type="term" value="F:protein serine/threonine kinase activity"/>
    <property type="evidence" value="ECO:0007669"/>
    <property type="project" value="UniProtKB-KW"/>
</dbReference>
<dbReference type="CDD" id="cd16936">
    <property type="entry name" value="HATPase_RsbW-like"/>
    <property type="match status" value="1"/>
</dbReference>
<keyword evidence="4" id="KW-1185">Reference proteome</keyword>
<evidence type="ECO:0000313" key="3">
    <source>
        <dbReference type="EMBL" id="AEW95349.1"/>
    </source>
</evidence>
<dbReference type="InterPro" id="IPR050267">
    <property type="entry name" value="Anti-sigma-factor_SerPK"/>
</dbReference>
<dbReference type="PANTHER" id="PTHR35526">
    <property type="entry name" value="ANTI-SIGMA-F FACTOR RSBW-RELATED"/>
    <property type="match status" value="1"/>
</dbReference>
<dbReference type="PANTHER" id="PTHR35526:SF3">
    <property type="entry name" value="ANTI-SIGMA-F FACTOR RSBW"/>
    <property type="match status" value="1"/>
</dbReference>
<dbReference type="AlphaFoldDB" id="F8JR53"/>
<accession>F8JR53</accession>
<keyword evidence="1" id="KW-0418">Kinase</keyword>
<evidence type="ECO:0000313" key="4">
    <source>
        <dbReference type="Proteomes" id="UP000007842"/>
    </source>
</evidence>
<dbReference type="Gene3D" id="3.30.565.10">
    <property type="entry name" value="Histidine kinase-like ATPase, C-terminal domain"/>
    <property type="match status" value="1"/>
</dbReference>
<dbReference type="InterPro" id="IPR036890">
    <property type="entry name" value="HATPase_C_sf"/>
</dbReference>
<reference evidence="4" key="1">
    <citation type="submission" date="2011-12" db="EMBL/GenBank/DDBJ databases">
        <title>Complete genome sequence of Streptomyces cattleya strain DSM 46488.</title>
        <authorList>
            <person name="Ou H.-Y."/>
            <person name="Li P."/>
            <person name="Zhao C."/>
            <person name="O'Hagan D."/>
            <person name="Deng Z."/>
        </authorList>
    </citation>
    <scope>NUCLEOTIDE SEQUENCE [LARGE SCALE GENOMIC DNA]</scope>
    <source>
        <strain evidence="4">ATCC 35852 / DSM 46488 / JCM 4925 / NBRC 14057 / NRRL 8057</strain>
    </source>
</reference>
<gene>
    <name evidence="3" type="ordered locus">SCATT_29780</name>
</gene>
<dbReference type="SUPFAM" id="SSF55874">
    <property type="entry name" value="ATPase domain of HSP90 chaperone/DNA topoisomerase II/histidine kinase"/>
    <property type="match status" value="1"/>
</dbReference>
<dbReference type="KEGG" id="scy:SCATT_29780"/>